<evidence type="ECO:0000256" key="1">
    <source>
        <dbReference type="SAM" id="MobiDB-lite"/>
    </source>
</evidence>
<feature type="region of interest" description="Disordered" evidence="1">
    <location>
        <begin position="97"/>
        <end position="119"/>
    </location>
</feature>
<accession>E3FRX2</accession>
<feature type="signal peptide" evidence="2">
    <location>
        <begin position="1"/>
        <end position="21"/>
    </location>
</feature>
<keyword evidence="2" id="KW-0732">Signal</keyword>
<reference evidence="3 4" key="1">
    <citation type="journal article" date="2011" name="Mol. Biol. Evol.">
        <title>Comparative genomic analysis of fruiting body formation in Myxococcales.</title>
        <authorList>
            <person name="Huntley S."/>
            <person name="Hamann N."/>
            <person name="Wegener-Feldbrugge S."/>
            <person name="Treuner-Lange A."/>
            <person name="Kube M."/>
            <person name="Reinhardt R."/>
            <person name="Klages S."/>
            <person name="Muller R."/>
            <person name="Ronning C.M."/>
            <person name="Nierman W.C."/>
            <person name="Sogaard-Andersen L."/>
        </authorList>
    </citation>
    <scope>NUCLEOTIDE SEQUENCE [LARGE SCALE GENOMIC DNA]</scope>
    <source>
        <strain evidence="3 4">DW4/3-1</strain>
    </source>
</reference>
<gene>
    <name evidence="3" type="ordered locus">STAUR_1703</name>
</gene>
<dbReference type="OrthoDB" id="5526205at2"/>
<dbReference type="eggNOG" id="ENOG5030TAJ">
    <property type="taxonomic scope" value="Bacteria"/>
</dbReference>
<organism evidence="3 4">
    <name type="scientific">Stigmatella aurantiaca (strain DW4/3-1)</name>
    <dbReference type="NCBI Taxonomy" id="378806"/>
    <lineage>
        <taxon>Bacteria</taxon>
        <taxon>Pseudomonadati</taxon>
        <taxon>Myxococcota</taxon>
        <taxon>Myxococcia</taxon>
        <taxon>Myxococcales</taxon>
        <taxon>Cystobacterineae</taxon>
        <taxon>Archangiaceae</taxon>
        <taxon>Stigmatella</taxon>
    </lineage>
</organism>
<evidence type="ECO:0000256" key="2">
    <source>
        <dbReference type="SAM" id="SignalP"/>
    </source>
</evidence>
<dbReference type="AlphaFoldDB" id="E3FRX2"/>
<proteinExistence type="predicted"/>
<name>E3FRX2_STIAD</name>
<evidence type="ECO:0000313" key="4">
    <source>
        <dbReference type="Proteomes" id="UP000001351"/>
    </source>
</evidence>
<sequence length="266" mass="28076">MSSRALLAGLMLLGGTLSATAQAPSRRPRTLAGVCGAANWVCVAECIDAACVDHCLREGCETALTQLQACTAKAGCAPDDTSCPTRSCGQVCQQAFEPAPPSPEKEQQDPCAGIGPQGAPVPKDVLGRWELAAATLQQEPPGTPARTDPQPRPDFVRSLEVRPGGCFLLSTQLKDATLGRGNQLEVRAWGIFSVSGKDKVTLQAKDGQASGPVCGKPRVIPLSKGKFLGPRYTFQVEKDTLTLTVDDASQRTFQFQRVESGAPAKE</sequence>
<dbReference type="Proteomes" id="UP000001351">
    <property type="component" value="Chromosome"/>
</dbReference>
<dbReference type="RefSeq" id="WP_013374831.1">
    <property type="nucleotide sequence ID" value="NC_014623.1"/>
</dbReference>
<dbReference type="KEGG" id="sur:STAUR_1703"/>
<keyword evidence="4" id="KW-1185">Reference proteome</keyword>
<evidence type="ECO:0000313" key="3">
    <source>
        <dbReference type="EMBL" id="ADO69507.1"/>
    </source>
</evidence>
<dbReference type="EMBL" id="CP002271">
    <property type="protein sequence ID" value="ADO69507.1"/>
    <property type="molecule type" value="Genomic_DNA"/>
</dbReference>
<dbReference type="STRING" id="378806.STAUR_1703"/>
<dbReference type="HOGENOM" id="CLU_1061008_0_0_7"/>
<protein>
    <submittedName>
        <fullName evidence="3">Conserved uncharacterized protein</fullName>
    </submittedName>
</protein>
<feature type="chain" id="PRO_5003169928" evidence="2">
    <location>
        <begin position="22"/>
        <end position="266"/>
    </location>
</feature>